<accession>A0A409XY41</accession>
<evidence type="ECO:0000313" key="2">
    <source>
        <dbReference type="Proteomes" id="UP000284706"/>
    </source>
</evidence>
<proteinExistence type="predicted"/>
<evidence type="ECO:0000313" key="1">
    <source>
        <dbReference type="EMBL" id="PPQ95690.1"/>
    </source>
</evidence>
<name>A0A409XY41_9AGAR</name>
<comment type="caution">
    <text evidence="1">The sequence shown here is derived from an EMBL/GenBank/DDBJ whole genome shotgun (WGS) entry which is preliminary data.</text>
</comment>
<dbReference type="Proteomes" id="UP000284706">
    <property type="component" value="Unassembled WGS sequence"/>
</dbReference>
<gene>
    <name evidence="1" type="ORF">CVT26_008340</name>
</gene>
<sequence length="138" mass="15059">MSPLPSCLVGYRVSPDAIKQYRVQHDLPEYNNRPLLQNLESRVGVPLALVRVEPGEGDAQAATEYYLCCFADYSGKSYDIEALSAVLIPPAFLQLPELIPVEGGVRRLFAPRAMVSSFDREGKSRVKDPPSPIGSGPA</sequence>
<dbReference type="AlphaFoldDB" id="A0A409XY41"/>
<keyword evidence="2" id="KW-1185">Reference proteome</keyword>
<dbReference type="EMBL" id="NHYE01001419">
    <property type="protein sequence ID" value="PPQ95690.1"/>
    <property type="molecule type" value="Genomic_DNA"/>
</dbReference>
<organism evidence="1 2">
    <name type="scientific">Gymnopilus dilepis</name>
    <dbReference type="NCBI Taxonomy" id="231916"/>
    <lineage>
        <taxon>Eukaryota</taxon>
        <taxon>Fungi</taxon>
        <taxon>Dikarya</taxon>
        <taxon>Basidiomycota</taxon>
        <taxon>Agaricomycotina</taxon>
        <taxon>Agaricomycetes</taxon>
        <taxon>Agaricomycetidae</taxon>
        <taxon>Agaricales</taxon>
        <taxon>Agaricineae</taxon>
        <taxon>Hymenogastraceae</taxon>
        <taxon>Gymnopilus</taxon>
    </lineage>
</organism>
<dbReference type="OrthoDB" id="3266525at2759"/>
<dbReference type="InParanoid" id="A0A409XY41"/>
<protein>
    <submittedName>
        <fullName evidence="1">Uncharacterized protein</fullName>
    </submittedName>
</protein>
<reference evidence="1 2" key="1">
    <citation type="journal article" date="2018" name="Evol. Lett.">
        <title>Horizontal gene cluster transfer increased hallucinogenic mushroom diversity.</title>
        <authorList>
            <person name="Reynolds H.T."/>
            <person name="Vijayakumar V."/>
            <person name="Gluck-Thaler E."/>
            <person name="Korotkin H.B."/>
            <person name="Matheny P.B."/>
            <person name="Slot J.C."/>
        </authorList>
    </citation>
    <scope>NUCLEOTIDE SEQUENCE [LARGE SCALE GENOMIC DNA]</scope>
    <source>
        <strain evidence="1 2">SRW20</strain>
    </source>
</reference>